<dbReference type="InterPro" id="IPR001851">
    <property type="entry name" value="ABC_transp_permease"/>
</dbReference>
<feature type="transmembrane region" description="Helical" evidence="9">
    <location>
        <begin position="243"/>
        <end position="265"/>
    </location>
</feature>
<dbReference type="GO" id="GO:0006865">
    <property type="term" value="P:amino acid transport"/>
    <property type="evidence" value="ECO:0007669"/>
    <property type="project" value="UniProtKB-KW"/>
</dbReference>
<feature type="transmembrane region" description="Helical" evidence="9">
    <location>
        <begin position="24"/>
        <end position="41"/>
    </location>
</feature>
<keyword evidence="11" id="KW-1185">Reference proteome</keyword>
<evidence type="ECO:0000256" key="5">
    <source>
        <dbReference type="ARBA" id="ARBA00022970"/>
    </source>
</evidence>
<dbReference type="Proteomes" id="UP000476030">
    <property type="component" value="Unassembled WGS sequence"/>
</dbReference>
<proteinExistence type="inferred from homology"/>
<protein>
    <submittedName>
        <fullName evidence="10">Branched-chain amino acid ABC transporter permease</fullName>
    </submittedName>
</protein>
<evidence type="ECO:0000256" key="8">
    <source>
        <dbReference type="ARBA" id="ARBA00037998"/>
    </source>
</evidence>
<feature type="transmembrane region" description="Helical" evidence="9">
    <location>
        <begin position="109"/>
        <end position="134"/>
    </location>
</feature>
<reference evidence="10 11" key="1">
    <citation type="submission" date="2019-12" db="EMBL/GenBank/DDBJ databases">
        <title>Snethiella sp. nov. sp. isolated from sea sand.</title>
        <authorList>
            <person name="Kim J."/>
            <person name="Jeong S.E."/>
            <person name="Jung H.S."/>
            <person name="Jeon C.O."/>
        </authorList>
    </citation>
    <scope>NUCLEOTIDE SEQUENCE [LARGE SCALE GENOMIC DNA]</scope>
    <source>
        <strain evidence="10 11">DP05</strain>
    </source>
</reference>
<keyword evidence="2" id="KW-0813">Transport</keyword>
<keyword evidence="4 9" id="KW-0812">Transmembrane</keyword>
<feature type="transmembrane region" description="Helical" evidence="9">
    <location>
        <begin position="84"/>
        <end position="103"/>
    </location>
</feature>
<dbReference type="PANTHER" id="PTHR11795:SF442">
    <property type="entry name" value="ABC TRANSPORTER ATP-BINDING PROTEIN"/>
    <property type="match status" value="1"/>
</dbReference>
<dbReference type="PANTHER" id="PTHR11795">
    <property type="entry name" value="BRANCHED-CHAIN AMINO ACID TRANSPORT SYSTEM PERMEASE PROTEIN LIVH"/>
    <property type="match status" value="1"/>
</dbReference>
<feature type="transmembrane region" description="Helical" evidence="9">
    <location>
        <begin position="195"/>
        <end position="214"/>
    </location>
</feature>
<dbReference type="GO" id="GO:0022857">
    <property type="term" value="F:transmembrane transporter activity"/>
    <property type="evidence" value="ECO:0007669"/>
    <property type="project" value="InterPro"/>
</dbReference>
<dbReference type="RefSeq" id="WP_161315289.1">
    <property type="nucleotide sequence ID" value="NZ_WTUW01000002.1"/>
</dbReference>
<evidence type="ECO:0000256" key="1">
    <source>
        <dbReference type="ARBA" id="ARBA00004651"/>
    </source>
</evidence>
<keyword evidence="7 9" id="KW-0472">Membrane</keyword>
<dbReference type="GO" id="GO:0005886">
    <property type="term" value="C:plasma membrane"/>
    <property type="evidence" value="ECO:0007669"/>
    <property type="project" value="UniProtKB-SubCell"/>
</dbReference>
<evidence type="ECO:0000256" key="9">
    <source>
        <dbReference type="SAM" id="Phobius"/>
    </source>
</evidence>
<keyword evidence="6 9" id="KW-1133">Transmembrane helix</keyword>
<evidence type="ECO:0000313" key="10">
    <source>
        <dbReference type="EMBL" id="MZR30735.1"/>
    </source>
</evidence>
<comment type="subcellular location">
    <subcellularLocation>
        <location evidence="1">Cell membrane</location>
        <topology evidence="1">Multi-pass membrane protein</topology>
    </subcellularLocation>
</comment>
<dbReference type="Pfam" id="PF02653">
    <property type="entry name" value="BPD_transp_2"/>
    <property type="match status" value="1"/>
</dbReference>
<keyword evidence="5" id="KW-0029">Amino-acid transport</keyword>
<evidence type="ECO:0000256" key="4">
    <source>
        <dbReference type="ARBA" id="ARBA00022692"/>
    </source>
</evidence>
<evidence type="ECO:0000256" key="7">
    <source>
        <dbReference type="ARBA" id="ARBA00023136"/>
    </source>
</evidence>
<dbReference type="AlphaFoldDB" id="A0A6L8W6G4"/>
<keyword evidence="3" id="KW-1003">Cell membrane</keyword>
<comment type="similarity">
    <text evidence="8">Belongs to the binding-protein-dependent transport system permease family. LivHM subfamily.</text>
</comment>
<evidence type="ECO:0000256" key="3">
    <source>
        <dbReference type="ARBA" id="ARBA00022475"/>
    </source>
</evidence>
<sequence>MNKQGTSETVISIGSTTSLLKRDWLPIVIVIAAALIALVFVGSPSIWLTLTLAGLAMGMMVFIVASGLTLVFGLMDVLNFGHGAFVTVGAYLAYAVLTMMTGLTVADNLVLNVLALIAVVIVAAVGAGFLGWIFERIIVRRVYGDHLKQILITMGGMIVIEQVVMMIWGSQEQLIQLPTSLRGAFVMGDAVVEKYRLLVVVFGSVLFLAMYFSLSHTRIGLLIRAGVEDAEMIQALGYRIRRLFVGLFVVGSGLAGFGGVMWVFYRGTLTADIGGELMILAFIVIIMGGLGSITGCFISAILVSVVANYVAFLVPEMAMTSTIILLVAVISWRPRGLFPLTKR</sequence>
<feature type="transmembrane region" description="Helical" evidence="9">
    <location>
        <begin position="277"/>
        <end position="303"/>
    </location>
</feature>
<feature type="transmembrane region" description="Helical" evidence="9">
    <location>
        <begin position="146"/>
        <end position="168"/>
    </location>
</feature>
<dbReference type="CDD" id="cd06582">
    <property type="entry name" value="TM_PBP1_LivH_like"/>
    <property type="match status" value="1"/>
</dbReference>
<evidence type="ECO:0000256" key="2">
    <source>
        <dbReference type="ARBA" id="ARBA00022448"/>
    </source>
</evidence>
<comment type="caution">
    <text evidence="10">The sequence shown here is derived from an EMBL/GenBank/DDBJ whole genome shotgun (WGS) entry which is preliminary data.</text>
</comment>
<name>A0A6L8W6G4_9PROT</name>
<accession>A0A6L8W6G4</accession>
<gene>
    <name evidence="10" type="ORF">GQE98_08820</name>
</gene>
<dbReference type="InterPro" id="IPR052157">
    <property type="entry name" value="BCAA_transport_permease"/>
</dbReference>
<evidence type="ECO:0000256" key="6">
    <source>
        <dbReference type="ARBA" id="ARBA00022989"/>
    </source>
</evidence>
<feature type="transmembrane region" description="Helical" evidence="9">
    <location>
        <begin position="310"/>
        <end position="332"/>
    </location>
</feature>
<feature type="transmembrane region" description="Helical" evidence="9">
    <location>
        <begin position="47"/>
        <end position="72"/>
    </location>
</feature>
<evidence type="ECO:0000313" key="11">
    <source>
        <dbReference type="Proteomes" id="UP000476030"/>
    </source>
</evidence>
<organism evidence="10 11">
    <name type="scientific">Sneathiella litorea</name>
    <dbReference type="NCBI Taxonomy" id="2606216"/>
    <lineage>
        <taxon>Bacteria</taxon>
        <taxon>Pseudomonadati</taxon>
        <taxon>Pseudomonadota</taxon>
        <taxon>Alphaproteobacteria</taxon>
        <taxon>Sneathiellales</taxon>
        <taxon>Sneathiellaceae</taxon>
        <taxon>Sneathiella</taxon>
    </lineage>
</organism>
<dbReference type="EMBL" id="WTUW01000002">
    <property type="protein sequence ID" value="MZR30735.1"/>
    <property type="molecule type" value="Genomic_DNA"/>
</dbReference>